<evidence type="ECO:0000313" key="2">
    <source>
        <dbReference type="EMBL" id="ADV28526.1"/>
    </source>
</evidence>
<keyword evidence="1" id="KW-0812">Transmembrane</keyword>
<reference evidence="2 3" key="1">
    <citation type="submission" date="2011-01" db="EMBL/GenBank/DDBJ databases">
        <title>Complete sequence of Pseudoxanthomonas suwonensis 11-1.</title>
        <authorList>
            <consortium name="US DOE Joint Genome Institute"/>
            <person name="Lucas S."/>
            <person name="Copeland A."/>
            <person name="Lapidus A."/>
            <person name="Cheng J.-F."/>
            <person name="Goodwin L."/>
            <person name="Pitluck S."/>
            <person name="Teshima H."/>
            <person name="Detter J.C."/>
            <person name="Han C."/>
            <person name="Tapia R."/>
            <person name="Land M."/>
            <person name="Hauser L."/>
            <person name="Kyrpides N."/>
            <person name="Ivanova N."/>
            <person name="Ovchinnikova G."/>
            <person name="Siebers A.K."/>
            <person name="Allgaier M."/>
            <person name="Thelen M.P."/>
            <person name="Hugenholtz P."/>
            <person name="Gladden J."/>
            <person name="Woyke T."/>
        </authorList>
    </citation>
    <scope>NUCLEOTIDE SEQUENCE [LARGE SCALE GENOMIC DNA]</scope>
    <source>
        <strain evidence="3">11-1</strain>
    </source>
</reference>
<dbReference type="Proteomes" id="UP000008632">
    <property type="component" value="Chromosome"/>
</dbReference>
<keyword evidence="3" id="KW-1185">Reference proteome</keyword>
<proteinExistence type="predicted"/>
<dbReference type="AlphaFoldDB" id="E6WW35"/>
<sequence length="39" mass="4300">MTNPNSRRPLRIMAIIIGSAVVLGALLLWIFFDLGIGEM</sequence>
<gene>
    <name evidence="2" type="ordered locus">Psesu_2698</name>
</gene>
<dbReference type="HOGENOM" id="CLU_3315779_0_0_6"/>
<accession>E6WW35</accession>
<name>E6WW35_PSEUU</name>
<organism evidence="2 3">
    <name type="scientific">Pseudoxanthomonas suwonensis (strain 11-1)</name>
    <dbReference type="NCBI Taxonomy" id="743721"/>
    <lineage>
        <taxon>Bacteria</taxon>
        <taxon>Pseudomonadati</taxon>
        <taxon>Pseudomonadota</taxon>
        <taxon>Gammaproteobacteria</taxon>
        <taxon>Lysobacterales</taxon>
        <taxon>Lysobacteraceae</taxon>
        <taxon>Pseudoxanthomonas</taxon>
    </lineage>
</organism>
<dbReference type="STRING" id="743721.Psesu_2698"/>
<protein>
    <submittedName>
        <fullName evidence="2">Uncharacterized protein</fullName>
    </submittedName>
</protein>
<evidence type="ECO:0000256" key="1">
    <source>
        <dbReference type="SAM" id="Phobius"/>
    </source>
</evidence>
<dbReference type="KEGG" id="psu:Psesu_2698"/>
<dbReference type="EMBL" id="CP002446">
    <property type="protein sequence ID" value="ADV28526.1"/>
    <property type="molecule type" value="Genomic_DNA"/>
</dbReference>
<keyword evidence="1" id="KW-1133">Transmembrane helix</keyword>
<keyword evidence="1" id="KW-0472">Membrane</keyword>
<feature type="transmembrane region" description="Helical" evidence="1">
    <location>
        <begin position="12"/>
        <end position="32"/>
    </location>
</feature>
<evidence type="ECO:0000313" key="3">
    <source>
        <dbReference type="Proteomes" id="UP000008632"/>
    </source>
</evidence>